<dbReference type="AlphaFoldDB" id="A0A8H6ELY9"/>
<proteinExistence type="predicted"/>
<dbReference type="EMBL" id="JABFCT010000003">
    <property type="protein sequence ID" value="KAF5877171.1"/>
    <property type="molecule type" value="Genomic_DNA"/>
</dbReference>
<organism evidence="8 9">
    <name type="scientific">Botrytis fragariae</name>
    <dbReference type="NCBI Taxonomy" id="1964551"/>
    <lineage>
        <taxon>Eukaryota</taxon>
        <taxon>Fungi</taxon>
        <taxon>Dikarya</taxon>
        <taxon>Ascomycota</taxon>
        <taxon>Pezizomycotina</taxon>
        <taxon>Leotiomycetes</taxon>
        <taxon>Helotiales</taxon>
        <taxon>Sclerotiniaceae</taxon>
        <taxon>Botrytis</taxon>
    </lineage>
</organism>
<evidence type="ECO:0000256" key="5">
    <source>
        <dbReference type="ARBA" id="ARBA00023242"/>
    </source>
</evidence>
<evidence type="ECO:0000313" key="9">
    <source>
        <dbReference type="Proteomes" id="UP000531561"/>
    </source>
</evidence>
<feature type="region of interest" description="Disordered" evidence="6">
    <location>
        <begin position="189"/>
        <end position="510"/>
    </location>
</feature>
<sequence length="558" mass="63327">MSYRVELATTARAGCQNKECKDSGIKIQKNELRLGTWVEIQEHGGWQWKHWGCVTGKQLENMRNYLEDGKGGYMFDKMDGYNDGGKGSLDDHPEMQEKVRRVVMQGFIDPEDWKGDPEMNTLGQTGTRTSESKRKIKEQKSAEMGDLTELQAKLDEAEQEKQQLIDDGKANGMKVKALNKKIAEYAKEMTARRKEEEKQKAEIERNAVKSEKANTPKKRSRVKKEELDEEEEEDEKPAKKRRGGKVKKEEESEEEVMPARKARGRKAAVKKEEDIEEDEEDVKPAPVKKSRGKASIVKKEENSEDEEDTKTAPAKISKGKAPAIKKEDDIEDEEDTKSAPSRNSRAKKPVVKKEVKEEDSEDEEGTKPVPVKNSRAKKPVVKNEVKEEDSEDEEGTKPVPVKNSRAKKPVVKKEVKAEDDDENEILTKTKPAPVAKKGGKQSKKVKEEAASVTPELASDNDTSKDQKFEAEDEEMKEEEEEEEEEEVKPIVKKTRGREVEDPPGSQEHDPRTLDLLATIQQYSNGIYKTRGRGLTGRQLRLMAAILRGGVCRPERYYM</sequence>
<dbReference type="GeneID" id="59255655"/>
<dbReference type="Gene3D" id="3.30.1740.10">
    <property type="entry name" value="Zinc finger, PARP-type"/>
    <property type="match status" value="1"/>
</dbReference>
<comment type="caution">
    <text evidence="8">The sequence shown here is derived from an EMBL/GenBank/DDBJ whole genome shotgun (WGS) entry which is preliminary data.</text>
</comment>
<dbReference type="GO" id="GO:0003677">
    <property type="term" value="F:DNA binding"/>
    <property type="evidence" value="ECO:0007669"/>
    <property type="project" value="InterPro"/>
</dbReference>
<feature type="compositionally biased region" description="Basic and acidic residues" evidence="6">
    <location>
        <begin position="496"/>
        <end position="510"/>
    </location>
</feature>
<evidence type="ECO:0000313" key="8">
    <source>
        <dbReference type="EMBL" id="KAF5877171.1"/>
    </source>
</evidence>
<dbReference type="RefSeq" id="XP_037196117.1">
    <property type="nucleotide sequence ID" value="XM_037331963.1"/>
</dbReference>
<reference evidence="8 9" key="1">
    <citation type="journal article" date="2020" name="Phytopathology">
        <title>A high-quality genome resource of Botrytis fragariae, a new and rapidly spreading fungal pathogen causing strawberry gray mold in the U.S.A.</title>
        <authorList>
            <person name="Wu Y."/>
            <person name="Saski C.A."/>
            <person name="Schnabel G."/>
            <person name="Xiao S."/>
            <person name="Hu M."/>
        </authorList>
    </citation>
    <scope>NUCLEOTIDE SEQUENCE [LARGE SCALE GENOMIC DNA]</scope>
    <source>
        <strain evidence="8 9">BVB16</strain>
    </source>
</reference>
<evidence type="ECO:0000256" key="1">
    <source>
        <dbReference type="ARBA" id="ARBA00004123"/>
    </source>
</evidence>
<comment type="subcellular location">
    <subcellularLocation>
        <location evidence="1">Nucleus</location>
    </subcellularLocation>
</comment>
<gene>
    <name evidence="8" type="ORF">Bfra_001534</name>
</gene>
<protein>
    <recommendedName>
        <fullName evidence="7">PARP-type domain-containing protein</fullName>
    </recommendedName>
</protein>
<dbReference type="SUPFAM" id="SSF57716">
    <property type="entry name" value="Glucocorticoid receptor-like (DNA-binding domain)"/>
    <property type="match status" value="1"/>
</dbReference>
<keyword evidence="4" id="KW-0862">Zinc</keyword>
<feature type="domain" description="PARP-type" evidence="7">
    <location>
        <begin position="6"/>
        <end position="104"/>
    </location>
</feature>
<dbReference type="Pfam" id="PF00645">
    <property type="entry name" value="zf-PARP"/>
    <property type="match status" value="1"/>
</dbReference>
<feature type="compositionally biased region" description="Acidic residues" evidence="6">
    <location>
        <begin position="470"/>
        <end position="486"/>
    </location>
</feature>
<keyword evidence="5" id="KW-0539">Nucleus</keyword>
<accession>A0A8H6ELY9</accession>
<dbReference type="Proteomes" id="UP000531561">
    <property type="component" value="Unassembled WGS sequence"/>
</dbReference>
<evidence type="ECO:0000259" key="7">
    <source>
        <dbReference type="SMART" id="SM01336"/>
    </source>
</evidence>
<evidence type="ECO:0000256" key="6">
    <source>
        <dbReference type="SAM" id="MobiDB-lite"/>
    </source>
</evidence>
<feature type="compositionally biased region" description="Basic and acidic residues" evidence="6">
    <location>
        <begin position="130"/>
        <end position="143"/>
    </location>
</feature>
<keyword evidence="9" id="KW-1185">Reference proteome</keyword>
<evidence type="ECO:0000256" key="3">
    <source>
        <dbReference type="ARBA" id="ARBA00022771"/>
    </source>
</evidence>
<dbReference type="OrthoDB" id="429950at2759"/>
<feature type="compositionally biased region" description="Basic and acidic residues" evidence="6">
    <location>
        <begin position="189"/>
        <end position="214"/>
    </location>
</feature>
<dbReference type="InterPro" id="IPR036957">
    <property type="entry name" value="Znf_PARP_sf"/>
</dbReference>
<dbReference type="GO" id="GO:0005634">
    <property type="term" value="C:nucleus"/>
    <property type="evidence" value="ECO:0007669"/>
    <property type="project" value="UniProtKB-SubCell"/>
</dbReference>
<dbReference type="GO" id="GO:0008270">
    <property type="term" value="F:zinc ion binding"/>
    <property type="evidence" value="ECO:0007669"/>
    <property type="project" value="UniProtKB-KW"/>
</dbReference>
<dbReference type="SMART" id="SM01336">
    <property type="entry name" value="zf-PARP"/>
    <property type="match status" value="1"/>
</dbReference>
<keyword evidence="3" id="KW-0863">Zinc-finger</keyword>
<evidence type="ECO:0000256" key="2">
    <source>
        <dbReference type="ARBA" id="ARBA00022723"/>
    </source>
</evidence>
<keyword evidence="2" id="KW-0479">Metal-binding</keyword>
<evidence type="ECO:0000256" key="4">
    <source>
        <dbReference type="ARBA" id="ARBA00022833"/>
    </source>
</evidence>
<feature type="region of interest" description="Disordered" evidence="6">
    <location>
        <begin position="109"/>
        <end position="146"/>
    </location>
</feature>
<name>A0A8H6ELY9_9HELO</name>
<dbReference type="InterPro" id="IPR001510">
    <property type="entry name" value="Znf_PARP"/>
</dbReference>